<evidence type="ECO:0000259" key="3">
    <source>
        <dbReference type="Pfam" id="PF25917"/>
    </source>
</evidence>
<dbReference type="Gene3D" id="2.40.420.20">
    <property type="match status" value="1"/>
</dbReference>
<name>A0A1M5L455_9BACT</name>
<evidence type="ECO:0000313" key="6">
    <source>
        <dbReference type="EMBL" id="SHG59781.1"/>
    </source>
</evidence>
<keyword evidence="2" id="KW-0175">Coiled coil</keyword>
<dbReference type="AlphaFoldDB" id="A0A1M5L455"/>
<evidence type="ECO:0000259" key="4">
    <source>
        <dbReference type="Pfam" id="PF25954"/>
    </source>
</evidence>
<dbReference type="Pfam" id="PF25917">
    <property type="entry name" value="BSH_RND"/>
    <property type="match status" value="1"/>
</dbReference>
<sequence>MKTKIIIASLIAVLFVSVAFKLKNNKRTVEENVYRPDANKKVLVQADTAVVKSLHKTFTYTGTFAAFREVMLVPQVHGEVEAVYFDEGDHVVTGSRLVQIDDDLLQAQYSSAAATYQNAKRNLERYEGASQSGGVSNLQLDNLRLTLINAQAQVKQLAKQIEWSSIIAPFTGTMTLRDVEPGSVVGSGAVARITDLSQLKLEISVPEKEIFLFHEGDSIAIETDLYPGKTLWGKTDQVADRGDNAHNYSVRILLKNTDPASLLKAGMYGTALLNKGMKDESLVISRTSLLGSAKDPHVFVIHDGRASLRSIRTGNANDTSIEVVEGLEAGDVVVASGHINLSNGSPVEIVK</sequence>
<evidence type="ECO:0000256" key="2">
    <source>
        <dbReference type="SAM" id="Coils"/>
    </source>
</evidence>
<keyword evidence="7" id="KW-1185">Reference proteome</keyword>
<dbReference type="PANTHER" id="PTHR30469:SF15">
    <property type="entry name" value="HLYD FAMILY OF SECRETION PROTEINS"/>
    <property type="match status" value="1"/>
</dbReference>
<dbReference type="EMBL" id="FQWQ01000001">
    <property type="protein sequence ID" value="SHG59781.1"/>
    <property type="molecule type" value="Genomic_DNA"/>
</dbReference>
<dbReference type="OrthoDB" id="9784685at2"/>
<dbReference type="Gene3D" id="2.40.50.100">
    <property type="match status" value="1"/>
</dbReference>
<dbReference type="SUPFAM" id="SSF111369">
    <property type="entry name" value="HlyD-like secretion proteins"/>
    <property type="match status" value="1"/>
</dbReference>
<feature type="coiled-coil region" evidence="2">
    <location>
        <begin position="109"/>
        <end position="160"/>
    </location>
</feature>
<dbReference type="STRING" id="947013.SAMN04488109_1007"/>
<dbReference type="InterPro" id="IPR058792">
    <property type="entry name" value="Beta-barrel_RND_2"/>
</dbReference>
<feature type="domain" description="YknX-like C-terminal permuted SH3-like" evidence="5">
    <location>
        <begin position="287"/>
        <end position="349"/>
    </location>
</feature>
<proteinExistence type="inferred from homology"/>
<evidence type="ECO:0000256" key="1">
    <source>
        <dbReference type="ARBA" id="ARBA00009477"/>
    </source>
</evidence>
<feature type="domain" description="CusB-like beta-barrel" evidence="4">
    <location>
        <begin position="201"/>
        <end position="274"/>
    </location>
</feature>
<dbReference type="Gene3D" id="1.10.287.470">
    <property type="entry name" value="Helix hairpin bin"/>
    <property type="match status" value="1"/>
</dbReference>
<gene>
    <name evidence="6" type="ORF">SAMN04488109_1007</name>
</gene>
<dbReference type="GO" id="GO:1990281">
    <property type="term" value="C:efflux pump complex"/>
    <property type="evidence" value="ECO:0007669"/>
    <property type="project" value="TreeGrafter"/>
</dbReference>
<organism evidence="6 7">
    <name type="scientific">Chryseolinea serpens</name>
    <dbReference type="NCBI Taxonomy" id="947013"/>
    <lineage>
        <taxon>Bacteria</taxon>
        <taxon>Pseudomonadati</taxon>
        <taxon>Bacteroidota</taxon>
        <taxon>Cytophagia</taxon>
        <taxon>Cytophagales</taxon>
        <taxon>Fulvivirgaceae</taxon>
        <taxon>Chryseolinea</taxon>
    </lineage>
</organism>
<dbReference type="GO" id="GO:0015562">
    <property type="term" value="F:efflux transmembrane transporter activity"/>
    <property type="evidence" value="ECO:0007669"/>
    <property type="project" value="TreeGrafter"/>
</dbReference>
<dbReference type="Pfam" id="PF25989">
    <property type="entry name" value="YknX_C"/>
    <property type="match status" value="1"/>
</dbReference>
<evidence type="ECO:0000313" key="7">
    <source>
        <dbReference type="Proteomes" id="UP000184212"/>
    </source>
</evidence>
<dbReference type="Pfam" id="PF25954">
    <property type="entry name" value="Beta-barrel_RND_2"/>
    <property type="match status" value="1"/>
</dbReference>
<dbReference type="InterPro" id="IPR006143">
    <property type="entry name" value="RND_pump_MFP"/>
</dbReference>
<evidence type="ECO:0000259" key="5">
    <source>
        <dbReference type="Pfam" id="PF25989"/>
    </source>
</evidence>
<feature type="domain" description="Multidrug resistance protein MdtA-like barrel-sandwich hybrid" evidence="3">
    <location>
        <begin position="69"/>
        <end position="191"/>
    </location>
</feature>
<accession>A0A1M5L455</accession>
<protein>
    <submittedName>
        <fullName evidence="6">RND family efflux transporter, MFP subunit</fullName>
    </submittedName>
</protein>
<reference evidence="6 7" key="1">
    <citation type="submission" date="2016-11" db="EMBL/GenBank/DDBJ databases">
        <authorList>
            <person name="Jaros S."/>
            <person name="Januszkiewicz K."/>
            <person name="Wedrychowicz H."/>
        </authorList>
    </citation>
    <scope>NUCLEOTIDE SEQUENCE [LARGE SCALE GENOMIC DNA]</scope>
    <source>
        <strain evidence="6 7">DSM 24574</strain>
    </source>
</reference>
<dbReference type="InterPro" id="IPR058625">
    <property type="entry name" value="MdtA-like_BSH"/>
</dbReference>
<comment type="similarity">
    <text evidence="1">Belongs to the membrane fusion protein (MFP) (TC 8.A.1) family.</text>
</comment>
<dbReference type="PANTHER" id="PTHR30469">
    <property type="entry name" value="MULTIDRUG RESISTANCE PROTEIN MDTA"/>
    <property type="match status" value="1"/>
</dbReference>
<dbReference type="Gene3D" id="2.40.30.170">
    <property type="match status" value="1"/>
</dbReference>
<dbReference type="RefSeq" id="WP_073131640.1">
    <property type="nucleotide sequence ID" value="NZ_FQWQ01000001.1"/>
</dbReference>
<dbReference type="NCBIfam" id="TIGR01730">
    <property type="entry name" value="RND_mfp"/>
    <property type="match status" value="1"/>
</dbReference>
<dbReference type="InterPro" id="IPR058637">
    <property type="entry name" value="YknX-like_C"/>
</dbReference>
<dbReference type="Proteomes" id="UP000184212">
    <property type="component" value="Unassembled WGS sequence"/>
</dbReference>